<accession>A0A814N2V0</accession>
<sequence length="187" mass="22151">MLIYADRLDPYESNNYKRTLWEFFAEIQQHYGHQLKIIKVIQNVAKSLFQESTKGPNIVRLQRYFHTDTIVRSFNEHEAFGNHIVKFFNRSTNTSYIAHISCYQPRDSCLIASSSNISLVRNLSQWGQYKLEWSIIYKDLIEIPTIDSSSKQIIFKTNVNNNKKTIYYNDHMEAQVSKNLRKYLARN</sequence>
<dbReference type="Pfam" id="PF25037">
    <property type="entry name" value="VPS13_C"/>
    <property type="match status" value="1"/>
</dbReference>
<comment type="caution">
    <text evidence="2">The sequence shown here is derived from an EMBL/GenBank/DDBJ whole genome shotgun (WGS) entry which is preliminary data.</text>
</comment>
<dbReference type="AlphaFoldDB" id="A0A814N2V0"/>
<feature type="domain" description="Intermembrane lipid transfer protein VPS13-like C-terminal" evidence="1">
    <location>
        <begin position="59"/>
        <end position="169"/>
    </location>
</feature>
<dbReference type="Proteomes" id="UP000663829">
    <property type="component" value="Unassembled WGS sequence"/>
</dbReference>
<protein>
    <recommendedName>
        <fullName evidence="1">Intermembrane lipid transfer protein VPS13-like C-terminal domain-containing protein</fullName>
    </recommendedName>
</protein>
<evidence type="ECO:0000259" key="1">
    <source>
        <dbReference type="Pfam" id="PF25037"/>
    </source>
</evidence>
<evidence type="ECO:0000313" key="2">
    <source>
        <dbReference type="EMBL" id="CAF1085954.1"/>
    </source>
</evidence>
<dbReference type="EMBL" id="CAJOBC010005093">
    <property type="protein sequence ID" value="CAF3851507.1"/>
    <property type="molecule type" value="Genomic_DNA"/>
</dbReference>
<organism evidence="2 4">
    <name type="scientific">Didymodactylos carnosus</name>
    <dbReference type="NCBI Taxonomy" id="1234261"/>
    <lineage>
        <taxon>Eukaryota</taxon>
        <taxon>Metazoa</taxon>
        <taxon>Spiralia</taxon>
        <taxon>Gnathifera</taxon>
        <taxon>Rotifera</taxon>
        <taxon>Eurotatoria</taxon>
        <taxon>Bdelloidea</taxon>
        <taxon>Philodinida</taxon>
        <taxon>Philodinidae</taxon>
        <taxon>Didymodactylos</taxon>
    </lineage>
</organism>
<name>A0A814N2V0_9BILA</name>
<reference evidence="2" key="1">
    <citation type="submission" date="2021-02" db="EMBL/GenBank/DDBJ databases">
        <authorList>
            <person name="Nowell W R."/>
        </authorList>
    </citation>
    <scope>NUCLEOTIDE SEQUENCE</scope>
</reference>
<dbReference type="Proteomes" id="UP000681722">
    <property type="component" value="Unassembled WGS sequence"/>
</dbReference>
<evidence type="ECO:0000313" key="4">
    <source>
        <dbReference type="Proteomes" id="UP000663829"/>
    </source>
</evidence>
<dbReference type="EMBL" id="CAJNOQ010005093">
    <property type="protein sequence ID" value="CAF1085954.1"/>
    <property type="molecule type" value="Genomic_DNA"/>
</dbReference>
<keyword evidence="4" id="KW-1185">Reference proteome</keyword>
<gene>
    <name evidence="2" type="ORF">GPM918_LOCUS18007</name>
    <name evidence="3" type="ORF">SRO942_LOCUS18004</name>
</gene>
<dbReference type="InterPro" id="IPR056748">
    <property type="entry name" value="VPS13-like_C"/>
</dbReference>
<evidence type="ECO:0000313" key="3">
    <source>
        <dbReference type="EMBL" id="CAF3851507.1"/>
    </source>
</evidence>
<proteinExistence type="predicted"/>